<gene>
    <name evidence="2" type="ORF">CDL15_Pgr002975</name>
</gene>
<dbReference type="AlphaFoldDB" id="A0A218X1I2"/>
<dbReference type="EMBL" id="MTKT01002492">
    <property type="protein sequence ID" value="OWM78804.1"/>
    <property type="molecule type" value="Genomic_DNA"/>
</dbReference>
<feature type="domain" description="HNH nuclease" evidence="1">
    <location>
        <begin position="152"/>
        <end position="204"/>
    </location>
</feature>
<evidence type="ECO:0000313" key="2">
    <source>
        <dbReference type="EMBL" id="OWM78804.1"/>
    </source>
</evidence>
<comment type="caution">
    <text evidence="2">The sequence shown here is derived from an EMBL/GenBank/DDBJ whole genome shotgun (WGS) entry which is preliminary data.</text>
</comment>
<reference evidence="3" key="1">
    <citation type="journal article" date="2017" name="Plant J.">
        <title>The pomegranate (Punica granatum L.) genome and the genomics of punicalagin biosynthesis.</title>
        <authorList>
            <person name="Qin G."/>
            <person name="Xu C."/>
            <person name="Ming R."/>
            <person name="Tang H."/>
            <person name="Guyot R."/>
            <person name="Kramer E.M."/>
            <person name="Hu Y."/>
            <person name="Yi X."/>
            <person name="Qi Y."/>
            <person name="Xu X."/>
            <person name="Gao Z."/>
            <person name="Pan H."/>
            <person name="Jian J."/>
            <person name="Tian Y."/>
            <person name="Yue Z."/>
            <person name="Xu Y."/>
        </authorList>
    </citation>
    <scope>NUCLEOTIDE SEQUENCE [LARGE SCALE GENOMIC DNA]</scope>
    <source>
        <strain evidence="3">cv. Dabenzi</strain>
    </source>
</reference>
<organism evidence="2 3">
    <name type="scientific">Punica granatum</name>
    <name type="common">Pomegranate</name>
    <dbReference type="NCBI Taxonomy" id="22663"/>
    <lineage>
        <taxon>Eukaryota</taxon>
        <taxon>Viridiplantae</taxon>
        <taxon>Streptophyta</taxon>
        <taxon>Embryophyta</taxon>
        <taxon>Tracheophyta</taxon>
        <taxon>Spermatophyta</taxon>
        <taxon>Magnoliopsida</taxon>
        <taxon>eudicotyledons</taxon>
        <taxon>Gunneridae</taxon>
        <taxon>Pentapetalae</taxon>
        <taxon>rosids</taxon>
        <taxon>malvids</taxon>
        <taxon>Myrtales</taxon>
        <taxon>Lythraceae</taxon>
        <taxon>Punica</taxon>
    </lineage>
</organism>
<dbReference type="Pfam" id="PF14279">
    <property type="entry name" value="HNH_5"/>
    <property type="match status" value="1"/>
</dbReference>
<dbReference type="CDD" id="cd00085">
    <property type="entry name" value="HNHc"/>
    <property type="match status" value="1"/>
</dbReference>
<sequence length="257" mass="28814">MAQVAAAQGSVRLLFNGEVPAALFGSEPKEPFRCCSELKSTTHLQKLRLGLYSSSSSSSSERSQLCVRLATRYGASSELLLHEYDYDSEADMDELACFRGLVLDISYRPVNVVCWRRALCLEFMEKADVLEYYDQTVNSPSGSFNIPAVLRDVNLNLLIYLDLLPDIEYCSSGENLTIDHVLPVAQGGKWEWENLVTACSRCNSKKGQRTLEEANMKLIKVPKAPKDYDILAIPLTSAAVKMLRLTKGTPEEWRQYL</sequence>
<dbReference type="SMART" id="SM00507">
    <property type="entry name" value="HNHc"/>
    <property type="match status" value="1"/>
</dbReference>
<dbReference type="PANTHER" id="PTHR33877:SF2">
    <property type="entry name" value="OS07G0170200 PROTEIN"/>
    <property type="match status" value="1"/>
</dbReference>
<protein>
    <recommendedName>
        <fullName evidence="1">HNH nuclease domain-containing protein</fullName>
    </recommendedName>
</protein>
<evidence type="ECO:0000313" key="3">
    <source>
        <dbReference type="Proteomes" id="UP000197138"/>
    </source>
</evidence>
<proteinExistence type="predicted"/>
<dbReference type="InterPro" id="IPR003615">
    <property type="entry name" value="HNH_nuc"/>
</dbReference>
<accession>A0A218X1I2</accession>
<dbReference type="InterPro" id="IPR052892">
    <property type="entry name" value="NA-targeting_endonuclease"/>
</dbReference>
<dbReference type="Gene3D" id="1.10.30.50">
    <property type="match status" value="1"/>
</dbReference>
<name>A0A218X1I2_PUNGR</name>
<dbReference type="Proteomes" id="UP000197138">
    <property type="component" value="Unassembled WGS sequence"/>
</dbReference>
<dbReference type="InterPro" id="IPR029471">
    <property type="entry name" value="HNH_5"/>
</dbReference>
<dbReference type="PANTHER" id="PTHR33877">
    <property type="entry name" value="SLL1193 PROTEIN"/>
    <property type="match status" value="1"/>
</dbReference>
<evidence type="ECO:0000259" key="1">
    <source>
        <dbReference type="SMART" id="SM00507"/>
    </source>
</evidence>